<dbReference type="Pfam" id="PF07690">
    <property type="entry name" value="MFS_1"/>
    <property type="match status" value="1"/>
</dbReference>
<protein>
    <submittedName>
        <fullName evidence="8">LALA0S01e19218g1_1</fullName>
    </submittedName>
</protein>
<evidence type="ECO:0000256" key="1">
    <source>
        <dbReference type="ARBA" id="ARBA00004141"/>
    </source>
</evidence>
<evidence type="ECO:0000313" key="8">
    <source>
        <dbReference type="EMBL" id="CEP60799.1"/>
    </source>
</evidence>
<feature type="transmembrane region" description="Helical" evidence="6">
    <location>
        <begin position="195"/>
        <end position="218"/>
    </location>
</feature>
<dbReference type="GO" id="GO:0016020">
    <property type="term" value="C:membrane"/>
    <property type="evidence" value="ECO:0007669"/>
    <property type="project" value="UniProtKB-SubCell"/>
</dbReference>
<keyword evidence="3 6" id="KW-0812">Transmembrane</keyword>
<dbReference type="FunFam" id="1.20.1250.20:FF:000018">
    <property type="entry name" value="MFS transporter permease"/>
    <property type="match status" value="1"/>
</dbReference>
<evidence type="ECO:0000256" key="3">
    <source>
        <dbReference type="ARBA" id="ARBA00022692"/>
    </source>
</evidence>
<dbReference type="RefSeq" id="XP_022627039.1">
    <property type="nucleotide sequence ID" value="XM_022774998.1"/>
</dbReference>
<feature type="transmembrane region" description="Helical" evidence="6">
    <location>
        <begin position="230"/>
        <end position="250"/>
    </location>
</feature>
<keyword evidence="2" id="KW-0813">Transport</keyword>
<evidence type="ECO:0000256" key="6">
    <source>
        <dbReference type="SAM" id="Phobius"/>
    </source>
</evidence>
<feature type="transmembrane region" description="Helical" evidence="6">
    <location>
        <begin position="392"/>
        <end position="412"/>
    </location>
</feature>
<keyword evidence="9" id="KW-1185">Reference proteome</keyword>
<comment type="subcellular location">
    <subcellularLocation>
        <location evidence="1">Membrane</location>
        <topology evidence="1">Multi-pass membrane protein</topology>
    </subcellularLocation>
</comment>
<dbReference type="EMBL" id="LN736360">
    <property type="protein sequence ID" value="CEP60799.1"/>
    <property type="molecule type" value="Genomic_DNA"/>
</dbReference>
<proteinExistence type="predicted"/>
<sequence length="508" mass="56608">MNELAKVEDYLETITVKEPSPSKDLTVQSNEEDQVCLISASDGSHTIAKSLTIDVEEEKALVRKLDRRFVPVLAFAYFLQSLDKTNIGNAYTSGMKEDLNLTSRQYSNAVSVLYSTFLATQIPTTLYLRIIPPRYFMSAMVFCWSIITMCSGFVKSYHSLLALRVLLGLFEGGYFPAMVLLVSMVYKPEEQAKRIAFFFGCAALAGAFGGLIATGMATVRGAAGLNGWRWLYIIEGLISITAAAWIYFGLPNDVENPDFLDEHERKLLQLRSKQRLQYVGAKQEFSWTFVWDALKDFKVYTGLLIQFCQNIILYAITTFLPAILKLGLGYTSREAQYMSVPVYVLAATVFLSSAYLSDRFNLRGPFILGFNMVTIVGYILMLTVKSNGVKYFACYLMTFSAYTGPGLNVTWVSNNIAPHYKRATAIGLSQTFGNLAGAIAGQVYIEPPYVLGNSFALGCVVFSSILVAFQIITFYSINGRRASILRGERIDKGTIKEGDKALNFRYCL</sequence>
<evidence type="ECO:0000256" key="2">
    <source>
        <dbReference type="ARBA" id="ARBA00022448"/>
    </source>
</evidence>
<feature type="transmembrane region" description="Helical" evidence="6">
    <location>
        <begin position="362"/>
        <end position="380"/>
    </location>
</feature>
<dbReference type="PANTHER" id="PTHR43791">
    <property type="entry name" value="PERMEASE-RELATED"/>
    <property type="match status" value="1"/>
</dbReference>
<dbReference type="PROSITE" id="PS50850">
    <property type="entry name" value="MFS"/>
    <property type="match status" value="1"/>
</dbReference>
<dbReference type="FunFam" id="1.20.1250.20:FF:000013">
    <property type="entry name" value="MFS general substrate transporter"/>
    <property type="match status" value="1"/>
</dbReference>
<dbReference type="PANTHER" id="PTHR43791:SF24">
    <property type="entry name" value="NICOTINIC ACID PLASMA MEMBRANE TRANSPORTER"/>
    <property type="match status" value="1"/>
</dbReference>
<dbReference type="InterPro" id="IPR036259">
    <property type="entry name" value="MFS_trans_sf"/>
</dbReference>
<keyword evidence="5 6" id="KW-0472">Membrane</keyword>
<accession>A0A0C7N5U5</accession>
<name>A0A0C7N5U5_9SACH</name>
<dbReference type="InterPro" id="IPR020846">
    <property type="entry name" value="MFS_dom"/>
</dbReference>
<feature type="transmembrane region" description="Helical" evidence="6">
    <location>
        <begin position="303"/>
        <end position="324"/>
    </location>
</feature>
<evidence type="ECO:0000256" key="5">
    <source>
        <dbReference type="ARBA" id="ARBA00023136"/>
    </source>
</evidence>
<feature type="transmembrane region" description="Helical" evidence="6">
    <location>
        <begin position="161"/>
        <end position="183"/>
    </location>
</feature>
<organism evidence="8 9">
    <name type="scientific">Lachancea lanzarotensis</name>
    <dbReference type="NCBI Taxonomy" id="1245769"/>
    <lineage>
        <taxon>Eukaryota</taxon>
        <taxon>Fungi</taxon>
        <taxon>Dikarya</taxon>
        <taxon>Ascomycota</taxon>
        <taxon>Saccharomycotina</taxon>
        <taxon>Saccharomycetes</taxon>
        <taxon>Saccharomycetales</taxon>
        <taxon>Saccharomycetaceae</taxon>
        <taxon>Lachancea</taxon>
    </lineage>
</organism>
<reference evidence="8 9" key="1">
    <citation type="submission" date="2014-12" db="EMBL/GenBank/DDBJ databases">
        <authorList>
            <person name="Neuveglise Cecile"/>
        </authorList>
    </citation>
    <scope>NUCLEOTIDE SEQUENCE [LARGE SCALE GENOMIC DNA]</scope>
    <source>
        <strain evidence="8 9">CBS 12615</strain>
    </source>
</reference>
<feature type="transmembrane region" description="Helical" evidence="6">
    <location>
        <begin position="135"/>
        <end position="154"/>
    </location>
</feature>
<evidence type="ECO:0000313" key="9">
    <source>
        <dbReference type="Proteomes" id="UP000054304"/>
    </source>
</evidence>
<dbReference type="Gene3D" id="1.20.1250.20">
    <property type="entry name" value="MFS general substrate transporter like domains"/>
    <property type="match status" value="2"/>
</dbReference>
<dbReference type="HOGENOM" id="CLU_001265_0_1_1"/>
<dbReference type="OrthoDB" id="2985014at2759"/>
<dbReference type="GO" id="GO:0022857">
    <property type="term" value="F:transmembrane transporter activity"/>
    <property type="evidence" value="ECO:0007669"/>
    <property type="project" value="InterPro"/>
</dbReference>
<dbReference type="InterPro" id="IPR011701">
    <property type="entry name" value="MFS"/>
</dbReference>
<dbReference type="GeneID" id="34684205"/>
<dbReference type="Proteomes" id="UP000054304">
    <property type="component" value="Unassembled WGS sequence"/>
</dbReference>
<feature type="domain" description="Major facilitator superfamily (MFS) profile" evidence="7">
    <location>
        <begin position="69"/>
        <end position="481"/>
    </location>
</feature>
<evidence type="ECO:0000256" key="4">
    <source>
        <dbReference type="ARBA" id="ARBA00022989"/>
    </source>
</evidence>
<dbReference type="AlphaFoldDB" id="A0A0C7N5U5"/>
<gene>
    <name evidence="8" type="ORF">LALA0_S01e19218g</name>
</gene>
<dbReference type="SUPFAM" id="SSF103473">
    <property type="entry name" value="MFS general substrate transporter"/>
    <property type="match status" value="1"/>
</dbReference>
<feature type="transmembrane region" description="Helical" evidence="6">
    <location>
        <begin position="455"/>
        <end position="477"/>
    </location>
</feature>
<keyword evidence="4 6" id="KW-1133">Transmembrane helix</keyword>
<feature type="transmembrane region" description="Helical" evidence="6">
    <location>
        <begin position="336"/>
        <end position="356"/>
    </location>
</feature>
<evidence type="ECO:0000259" key="7">
    <source>
        <dbReference type="PROSITE" id="PS50850"/>
    </source>
</evidence>